<proteinExistence type="predicted"/>
<gene>
    <name evidence="2" type="ORF">HAX54_013522</name>
</gene>
<evidence type="ECO:0000313" key="3">
    <source>
        <dbReference type="Proteomes" id="UP000823775"/>
    </source>
</evidence>
<feature type="region of interest" description="Disordered" evidence="1">
    <location>
        <begin position="1"/>
        <end position="25"/>
    </location>
</feature>
<dbReference type="Proteomes" id="UP000823775">
    <property type="component" value="Unassembled WGS sequence"/>
</dbReference>
<accession>A0ABS8S1S0</accession>
<keyword evidence="3" id="KW-1185">Reference proteome</keyword>
<protein>
    <submittedName>
        <fullName evidence="2">Uncharacterized protein</fullName>
    </submittedName>
</protein>
<reference evidence="2 3" key="1">
    <citation type="journal article" date="2021" name="BMC Genomics">
        <title>Datura genome reveals duplications of psychoactive alkaloid biosynthetic genes and high mutation rate following tissue culture.</title>
        <authorList>
            <person name="Rajewski A."/>
            <person name="Carter-House D."/>
            <person name="Stajich J."/>
            <person name="Litt A."/>
        </authorList>
    </citation>
    <scope>NUCLEOTIDE SEQUENCE [LARGE SCALE GENOMIC DNA]</scope>
    <source>
        <strain evidence="2">AR-01</strain>
    </source>
</reference>
<evidence type="ECO:0000256" key="1">
    <source>
        <dbReference type="SAM" id="MobiDB-lite"/>
    </source>
</evidence>
<sequence>MVGRGSAPTVLQHPPSVAYGGRRESQGLTCETNSERFSSATEQLTRQIEKEVTITARKLTYLRAEHWKSRTGPTKTFNGGDVERELICPTRLTIIAPTVSGIQWFLRQRTQRRRAGRYGELNKQAISLSAMPGISQETLQLRRKGKDIDATIEEGTEVTGTSREQLLSINKYASIRIEGGGTIEEQQRRLLNPP</sequence>
<name>A0ABS8S1S0_DATST</name>
<organism evidence="2 3">
    <name type="scientific">Datura stramonium</name>
    <name type="common">Jimsonweed</name>
    <name type="synonym">Common thornapple</name>
    <dbReference type="NCBI Taxonomy" id="4076"/>
    <lineage>
        <taxon>Eukaryota</taxon>
        <taxon>Viridiplantae</taxon>
        <taxon>Streptophyta</taxon>
        <taxon>Embryophyta</taxon>
        <taxon>Tracheophyta</taxon>
        <taxon>Spermatophyta</taxon>
        <taxon>Magnoliopsida</taxon>
        <taxon>eudicotyledons</taxon>
        <taxon>Gunneridae</taxon>
        <taxon>Pentapetalae</taxon>
        <taxon>asterids</taxon>
        <taxon>lamiids</taxon>
        <taxon>Solanales</taxon>
        <taxon>Solanaceae</taxon>
        <taxon>Solanoideae</taxon>
        <taxon>Datureae</taxon>
        <taxon>Datura</taxon>
    </lineage>
</organism>
<comment type="caution">
    <text evidence="2">The sequence shown here is derived from an EMBL/GenBank/DDBJ whole genome shotgun (WGS) entry which is preliminary data.</text>
</comment>
<evidence type="ECO:0000313" key="2">
    <source>
        <dbReference type="EMBL" id="MCD7451809.1"/>
    </source>
</evidence>
<dbReference type="EMBL" id="JACEIK010000182">
    <property type="protein sequence ID" value="MCD7451809.1"/>
    <property type="molecule type" value="Genomic_DNA"/>
</dbReference>